<dbReference type="InterPro" id="IPR016032">
    <property type="entry name" value="Sig_transdc_resp-reg_C-effctor"/>
</dbReference>
<dbReference type="InterPro" id="IPR059106">
    <property type="entry name" value="WHD_MalT"/>
</dbReference>
<dbReference type="PANTHER" id="PTHR35807">
    <property type="entry name" value="TRANSCRIPTIONAL REGULATOR REDD-RELATED"/>
    <property type="match status" value="1"/>
</dbReference>
<dbReference type="InterPro" id="IPR051677">
    <property type="entry name" value="AfsR-DnrI-RedD_regulator"/>
</dbReference>
<dbReference type="Gene3D" id="1.10.10.10">
    <property type="entry name" value="Winged helix-like DNA-binding domain superfamily/Winged helix DNA-binding domain"/>
    <property type="match status" value="1"/>
</dbReference>
<evidence type="ECO:0000313" key="5">
    <source>
        <dbReference type="Proteomes" id="UP001250932"/>
    </source>
</evidence>
<dbReference type="Pfam" id="PF24883">
    <property type="entry name" value="NPHP3_N"/>
    <property type="match status" value="1"/>
</dbReference>
<reference evidence="4 5" key="1">
    <citation type="journal article" date="2023" name="ISME J.">
        <title>Cultivation and genomic characterization of novel and ubiquitous marine nitrite-oxidizing bacteria from the Nitrospirales.</title>
        <authorList>
            <person name="Mueller A.J."/>
            <person name="Daebeler A."/>
            <person name="Herbold C.W."/>
            <person name="Kirkegaard R.H."/>
            <person name="Daims H."/>
        </authorList>
    </citation>
    <scope>NUCLEOTIDE SEQUENCE [LARGE SCALE GENOMIC DNA]</scope>
    <source>
        <strain evidence="4 5">EB</strain>
    </source>
</reference>
<dbReference type="Gene3D" id="3.40.50.300">
    <property type="entry name" value="P-loop containing nucleotide triphosphate hydrolases"/>
    <property type="match status" value="1"/>
</dbReference>
<dbReference type="EMBL" id="JAQOUE010000001">
    <property type="protein sequence ID" value="MDT7041219.1"/>
    <property type="molecule type" value="Genomic_DNA"/>
</dbReference>
<gene>
    <name evidence="4" type="ORF">PPG34_02575</name>
</gene>
<comment type="caution">
    <text evidence="4">The sequence shown here is derived from an EMBL/GenBank/DDBJ whole genome shotgun (WGS) entry which is preliminary data.</text>
</comment>
<protein>
    <recommendedName>
        <fullName evidence="6">Bacterial transcriptional activator domain-containing protein</fullName>
    </recommendedName>
</protein>
<dbReference type="SUPFAM" id="SSF46894">
    <property type="entry name" value="C-terminal effector domain of the bipartite response regulators"/>
    <property type="match status" value="1"/>
</dbReference>
<dbReference type="SUPFAM" id="SSF52540">
    <property type="entry name" value="P-loop containing nucleoside triphosphate hydrolases"/>
    <property type="match status" value="1"/>
</dbReference>
<dbReference type="RefSeq" id="WP_313831575.1">
    <property type="nucleotide sequence ID" value="NZ_JAQOUE010000001.1"/>
</dbReference>
<evidence type="ECO:0000256" key="1">
    <source>
        <dbReference type="ARBA" id="ARBA00022737"/>
    </source>
</evidence>
<dbReference type="Pfam" id="PF25873">
    <property type="entry name" value="WHD_MalT"/>
    <property type="match status" value="1"/>
</dbReference>
<proteinExistence type="predicted"/>
<evidence type="ECO:0008006" key="6">
    <source>
        <dbReference type="Google" id="ProtNLM"/>
    </source>
</evidence>
<dbReference type="InterPro" id="IPR027417">
    <property type="entry name" value="P-loop_NTPase"/>
</dbReference>
<dbReference type="InterPro" id="IPR011990">
    <property type="entry name" value="TPR-like_helical_dom_sf"/>
</dbReference>
<dbReference type="Gene3D" id="1.25.40.10">
    <property type="entry name" value="Tetratricopeptide repeat domain"/>
    <property type="match status" value="1"/>
</dbReference>
<evidence type="ECO:0000313" key="4">
    <source>
        <dbReference type="EMBL" id="MDT7041219.1"/>
    </source>
</evidence>
<dbReference type="InterPro" id="IPR056884">
    <property type="entry name" value="NPHP3-like_N"/>
</dbReference>
<sequence>MKKRNVFWTAKLNVPRLPKVVPRMRLFRFLDKSLKHHPILWIHGPPGSGKTTLVTSYLKHKKLRPLWYQVDAGDVDVGTFFHYLTLAGQQLAPRMRRPLPQFTPEALHALASFAQPFFEQLYQRLKSPTIFVLDNYQEAATGRTFHQVVEGACMALPHGIHVLVISREAPPENFATWPQTRKIARLDQEALRLTLAETQAVVALIQRKGAVPLSKPGIHALHQQMEGWMAGVVLTLHAREQNQEIRQQKKAAGSPTQLVFNYLSNEVFRTLPSLMQAVLLKTSVVPQITPAMALELSGVERAPAMLEHLYRERYFMERQTHPSYHVVYQYHPMFHDFLRLLARERMSSQEWCFLNTKAGQLLEEAGQPESALEQYFLAAREEDQIRLICQEAPKLMEQGRNQTIDQWVERLPDEKKNSDPWLLYWKATCALGTNVQEAVSRFEIAFHAFRKTGHYEGMGLAWSGWVDAISMQYMNLAQLNALIALYDECFPVGYEFNDLLVCNRVTFAQFHAGLWVQPDYQKMVDLWKRCVKIFHKERVPNQMANQLFALNVYNLRQGTYKSNFDLIEYVENKIDQKVVTPYCLGIMALMRSFYFWQKGEGHKVLREVEEVDQIVKENGVVGGQLQQNRSTKVYGAILIKDYELAQVVLEENDRILTHAPSTIRGYHHFQVGWVAWLQGDTFRAKGEIEIALASAYELCGVFEIALNHLCASIVHQELRLLDQAAEHLAKGMPHAQYMQSPLLLFMGHLVAAAIAYTRKDEAGGREALAQAMEWGRVYTFVEFPYFHPRWMARLCVYALEAGIEVEYVRYLIQRRDLVPETPPVHLEDWPWPVRISTLGTFAIEVRGQRVSFPRKMQKRTLAFLKALVCATQREVALETVLDWLWPESEGDHAYNALTTTIHRARKLIGDEQAIVIQDGKIGFNAQRVWVDSWAMKEQLVRADEAAARGETATAEQWLTRAVQQYRGSFLPEDEAEPWTTAMREKLRRQYGHALARLRVRNDVP</sequence>
<accession>A0ABU3K489</accession>
<name>A0ABU3K489_9BACT</name>
<evidence type="ECO:0000259" key="3">
    <source>
        <dbReference type="Pfam" id="PF25873"/>
    </source>
</evidence>
<dbReference type="InterPro" id="IPR036388">
    <property type="entry name" value="WH-like_DNA-bd_sf"/>
</dbReference>
<dbReference type="Proteomes" id="UP001250932">
    <property type="component" value="Unassembled WGS sequence"/>
</dbReference>
<feature type="domain" description="Nephrocystin 3-like N-terminal" evidence="2">
    <location>
        <begin position="35"/>
        <end position="167"/>
    </location>
</feature>
<keyword evidence="1" id="KW-0677">Repeat</keyword>
<organism evidence="4 5">
    <name type="scientific">Candidatus Nitronereus thalassa</name>
    <dbReference type="NCBI Taxonomy" id="3020898"/>
    <lineage>
        <taxon>Bacteria</taxon>
        <taxon>Pseudomonadati</taxon>
        <taxon>Nitrospirota</taxon>
        <taxon>Nitrospiria</taxon>
        <taxon>Nitrospirales</taxon>
        <taxon>Nitrospiraceae</taxon>
        <taxon>Candidatus Nitronereus</taxon>
    </lineage>
</organism>
<evidence type="ECO:0000259" key="2">
    <source>
        <dbReference type="Pfam" id="PF24883"/>
    </source>
</evidence>
<feature type="domain" description="MalT-like winged helix" evidence="3">
    <location>
        <begin position="265"/>
        <end position="348"/>
    </location>
</feature>
<keyword evidence="5" id="KW-1185">Reference proteome</keyword>